<dbReference type="EMBL" id="BAYM01000160">
    <property type="protein sequence ID" value="GAN37464.1"/>
    <property type="molecule type" value="Genomic_DNA"/>
</dbReference>
<evidence type="ECO:0000313" key="3">
    <source>
        <dbReference type="EMBL" id="GAN37464.1"/>
    </source>
</evidence>
<dbReference type="PANTHER" id="PTHR14969:SF13">
    <property type="entry name" value="AT30094P"/>
    <property type="match status" value="1"/>
</dbReference>
<sequence>MNIKKDYFLGGGLLLLFALLTWSVVMQVAWVGELDRSVQGIIKYDTQMDTRIFEVVALLGSPPVVISLTAAICGYLWVKGRRSDSIWIGACQLLGSGLLLLIKLLVQRPRPIHQLVADTGFSFPSGHVMCSMVLMLSLLMLMLPKIKEQENQFVAILLSMIWIGMVATSRIYLRDHFASDILGSLLLANGLWFVMLPQARCIDALIVKQAAQRSAFRPQREDK</sequence>
<dbReference type="AlphaFoldDB" id="A0A0C9PZ16"/>
<dbReference type="CDD" id="cd03392">
    <property type="entry name" value="PAP2_like_2"/>
    <property type="match status" value="1"/>
</dbReference>
<feature type="domain" description="Phosphatidic acid phosphatase type 2/haloperoxidase" evidence="2">
    <location>
        <begin position="88"/>
        <end position="196"/>
    </location>
</feature>
<dbReference type="InterPro" id="IPR036938">
    <property type="entry name" value="PAP2/HPO_sf"/>
</dbReference>
<name>A0A0C9PZ16_LACPA</name>
<feature type="transmembrane region" description="Helical" evidence="1">
    <location>
        <begin position="7"/>
        <end position="32"/>
    </location>
</feature>
<keyword evidence="1" id="KW-0812">Transmembrane</keyword>
<feature type="transmembrane region" description="Helical" evidence="1">
    <location>
        <begin position="85"/>
        <end position="106"/>
    </location>
</feature>
<feature type="transmembrane region" description="Helical" evidence="1">
    <location>
        <begin position="155"/>
        <end position="173"/>
    </location>
</feature>
<evidence type="ECO:0000259" key="2">
    <source>
        <dbReference type="SMART" id="SM00014"/>
    </source>
</evidence>
<evidence type="ECO:0000313" key="4">
    <source>
        <dbReference type="Proteomes" id="UP000032552"/>
    </source>
</evidence>
<dbReference type="Gene3D" id="1.20.144.10">
    <property type="entry name" value="Phosphatidic acid phosphatase type 2/haloperoxidase"/>
    <property type="match status" value="2"/>
</dbReference>
<proteinExistence type="predicted"/>
<comment type="caution">
    <text evidence="3">The sequence shown here is derived from an EMBL/GenBank/DDBJ whole genome shotgun (WGS) entry which is preliminary data.</text>
</comment>
<gene>
    <name evidence="3" type="ORF">LC0644_2053</name>
</gene>
<feature type="transmembrane region" description="Helical" evidence="1">
    <location>
        <begin position="52"/>
        <end position="78"/>
    </location>
</feature>
<dbReference type="SMART" id="SM00014">
    <property type="entry name" value="acidPPc"/>
    <property type="match status" value="1"/>
</dbReference>
<keyword evidence="1" id="KW-1133">Transmembrane helix</keyword>
<feature type="transmembrane region" description="Helical" evidence="1">
    <location>
        <begin position="185"/>
        <end position="207"/>
    </location>
</feature>
<dbReference type="RefSeq" id="WP_016375104.1">
    <property type="nucleotide sequence ID" value="NZ_BAYM01000160.1"/>
</dbReference>
<evidence type="ECO:0000256" key="1">
    <source>
        <dbReference type="SAM" id="Phobius"/>
    </source>
</evidence>
<dbReference type="Pfam" id="PF01569">
    <property type="entry name" value="PAP2"/>
    <property type="match status" value="1"/>
</dbReference>
<dbReference type="PANTHER" id="PTHR14969">
    <property type="entry name" value="SPHINGOSINE-1-PHOSPHATE PHOSPHOHYDROLASE"/>
    <property type="match status" value="1"/>
</dbReference>
<feature type="transmembrane region" description="Helical" evidence="1">
    <location>
        <begin position="126"/>
        <end position="143"/>
    </location>
</feature>
<reference evidence="4" key="1">
    <citation type="submission" date="2014-05" db="EMBL/GenBank/DDBJ databases">
        <title>Whole genome sequencing of Lactobacillus casei NRIC0644.</title>
        <authorList>
            <person name="Atarashi H."/>
            <person name="Yoshida Y."/>
            <person name="Fujimura S."/>
            <person name="Tanaka N."/>
            <person name="Shiwa Y."/>
            <person name="Yoshikawa H."/>
            <person name="Okada S."/>
            <person name="Nakagawa J."/>
        </authorList>
    </citation>
    <scope>NUCLEOTIDE SEQUENCE [LARGE SCALE GENOMIC DNA]</scope>
    <source>
        <strain evidence="4">NRIC0644</strain>
    </source>
</reference>
<dbReference type="Proteomes" id="UP000032552">
    <property type="component" value="Unassembled WGS sequence"/>
</dbReference>
<dbReference type="InterPro" id="IPR000326">
    <property type="entry name" value="PAP2/HPO"/>
</dbReference>
<protein>
    <submittedName>
        <fullName evidence="3">Phosphatidylglycerophosphatase B</fullName>
    </submittedName>
</protein>
<accession>A0A0C9PZ16</accession>
<keyword evidence="1" id="KW-0472">Membrane</keyword>
<organism evidence="3 4">
    <name type="scientific">Lacticaseibacillus paracasei NRIC 0644</name>
    <dbReference type="NCBI Taxonomy" id="1435038"/>
    <lineage>
        <taxon>Bacteria</taxon>
        <taxon>Bacillati</taxon>
        <taxon>Bacillota</taxon>
        <taxon>Bacilli</taxon>
        <taxon>Lactobacillales</taxon>
        <taxon>Lactobacillaceae</taxon>
        <taxon>Lacticaseibacillus</taxon>
    </lineage>
</organism>
<dbReference type="SUPFAM" id="SSF48317">
    <property type="entry name" value="Acid phosphatase/Vanadium-dependent haloperoxidase"/>
    <property type="match status" value="1"/>
</dbReference>